<evidence type="ECO:0000313" key="2">
    <source>
        <dbReference type="EMBL" id="MDD0824409.1"/>
    </source>
</evidence>
<evidence type="ECO:0000256" key="1">
    <source>
        <dbReference type="SAM" id="SignalP"/>
    </source>
</evidence>
<keyword evidence="1" id="KW-0732">Signal</keyword>
<organism evidence="2 3">
    <name type="scientific">Mannheimia cairinae</name>
    <dbReference type="NCBI Taxonomy" id="3025936"/>
    <lineage>
        <taxon>Bacteria</taxon>
        <taxon>Pseudomonadati</taxon>
        <taxon>Pseudomonadota</taxon>
        <taxon>Gammaproteobacteria</taxon>
        <taxon>Pasteurellales</taxon>
        <taxon>Pasteurellaceae</taxon>
        <taxon>Mannheimia</taxon>
    </lineage>
</organism>
<proteinExistence type="predicted"/>
<evidence type="ECO:0000313" key="3">
    <source>
        <dbReference type="Proteomes" id="UP001221909"/>
    </source>
</evidence>
<accession>A0ABT5MSD6</accession>
<comment type="caution">
    <text evidence="2">The sequence shown here is derived from an EMBL/GenBank/DDBJ whole genome shotgun (WGS) entry which is preliminary data.</text>
</comment>
<feature type="signal peptide" evidence="1">
    <location>
        <begin position="1"/>
        <end position="23"/>
    </location>
</feature>
<dbReference type="Proteomes" id="UP001221909">
    <property type="component" value="Unassembled WGS sequence"/>
</dbReference>
<name>A0ABT5MSD6_9PAST</name>
<keyword evidence="3" id="KW-1185">Reference proteome</keyword>
<dbReference type="RefSeq" id="WP_273748051.1">
    <property type="nucleotide sequence ID" value="NZ_JAQSJE010000008.1"/>
</dbReference>
<reference evidence="2 3" key="1">
    <citation type="submission" date="2023-02" db="EMBL/GenBank/DDBJ databases">
        <title>Mannheimia cairiniae sp. nov., a novel species of Mannheimia obtained from moscovy ducks (Cairina moschata) and reclassification of Mannheimia ovis as heterotypic synonym of Mannheimia pernigra.</title>
        <authorList>
            <person name="Christensen H."/>
        </authorList>
    </citation>
    <scope>NUCLEOTIDE SEQUENCE [LARGE SCALE GENOMIC DNA]</scope>
    <source>
        <strain evidence="2 3">AT1</strain>
    </source>
</reference>
<sequence>MKLNTLMTTALLSATLSVTVANAATVERFVDIEGKTYKLTEVRKNNYDYYSAQLKNHLAELKSTQDFGQFQTLVNEASQLAKNAKRTVKESMIDRYEGQDNAREMDTMIVRSGQINRLISSLEKSSQQNDLTTAKQAILFKVAGYL</sequence>
<gene>
    <name evidence="2" type="ORF">PTQ27_08035</name>
</gene>
<dbReference type="EMBL" id="JAQSJE010000008">
    <property type="protein sequence ID" value="MDD0824409.1"/>
    <property type="molecule type" value="Genomic_DNA"/>
</dbReference>
<feature type="chain" id="PRO_5045330726" evidence="1">
    <location>
        <begin position="24"/>
        <end position="146"/>
    </location>
</feature>
<protein>
    <submittedName>
        <fullName evidence="2">Uncharacterized protein</fullName>
    </submittedName>
</protein>